<protein>
    <recommendedName>
        <fullName evidence="4">Ferric uptake regulation protein</fullName>
    </recommendedName>
</protein>
<name>A0A5S9IKM8_UABAM</name>
<dbReference type="InterPro" id="IPR002481">
    <property type="entry name" value="FUR"/>
</dbReference>
<evidence type="ECO:0000256" key="1">
    <source>
        <dbReference type="ARBA" id="ARBA00004496"/>
    </source>
</evidence>
<comment type="subcellular location">
    <subcellularLocation>
        <location evidence="1">Cytoplasm</location>
    </subcellularLocation>
</comment>
<evidence type="ECO:0000256" key="3">
    <source>
        <dbReference type="ARBA" id="ARBA00011738"/>
    </source>
</evidence>
<evidence type="ECO:0000256" key="2">
    <source>
        <dbReference type="ARBA" id="ARBA00007957"/>
    </source>
</evidence>
<dbReference type="PANTHER" id="PTHR33202:SF2">
    <property type="entry name" value="FERRIC UPTAKE REGULATION PROTEIN"/>
    <property type="match status" value="1"/>
</dbReference>
<dbReference type="OrthoDB" id="8659436at2"/>
<evidence type="ECO:0000256" key="7">
    <source>
        <dbReference type="ARBA" id="ARBA00022723"/>
    </source>
</evidence>
<gene>
    <name evidence="14" type="ORF">UABAM_01628</name>
</gene>
<keyword evidence="9" id="KW-0805">Transcription regulation</keyword>
<dbReference type="GO" id="GO:0005829">
    <property type="term" value="C:cytosol"/>
    <property type="evidence" value="ECO:0007669"/>
    <property type="project" value="TreeGrafter"/>
</dbReference>
<comment type="cofactor">
    <cofactor evidence="13">
        <name>Mn(2+)</name>
        <dbReference type="ChEBI" id="CHEBI:29035"/>
    </cofactor>
    <cofactor evidence="13">
        <name>Fe(2+)</name>
        <dbReference type="ChEBI" id="CHEBI:29033"/>
    </cofactor>
    <text evidence="13">Binds 1 Mn(2+) or Fe(2+) ion per subunit.</text>
</comment>
<evidence type="ECO:0000256" key="6">
    <source>
        <dbReference type="ARBA" id="ARBA00022491"/>
    </source>
</evidence>
<accession>A0A5S9IKM8</accession>
<dbReference type="Gene3D" id="3.30.1490.190">
    <property type="match status" value="1"/>
</dbReference>
<dbReference type="Gene3D" id="1.10.10.10">
    <property type="entry name" value="Winged helix-like DNA-binding domain superfamily/Winged helix DNA-binding domain"/>
    <property type="match status" value="1"/>
</dbReference>
<evidence type="ECO:0000256" key="10">
    <source>
        <dbReference type="ARBA" id="ARBA00023125"/>
    </source>
</evidence>
<dbReference type="CDD" id="cd07153">
    <property type="entry name" value="Fur_like"/>
    <property type="match status" value="1"/>
</dbReference>
<keyword evidence="5" id="KW-0963">Cytoplasm</keyword>
<feature type="binding site" evidence="12">
    <location>
        <position position="108"/>
    </location>
    <ligand>
        <name>Zn(2+)</name>
        <dbReference type="ChEBI" id="CHEBI:29105"/>
    </ligand>
</feature>
<dbReference type="AlphaFoldDB" id="A0A5S9IKM8"/>
<comment type="cofactor">
    <cofactor evidence="12">
        <name>Zn(2+)</name>
        <dbReference type="ChEBI" id="CHEBI:29105"/>
    </cofactor>
    <text evidence="12">Binds 1 zinc ion per subunit.</text>
</comment>
<evidence type="ECO:0000256" key="5">
    <source>
        <dbReference type="ARBA" id="ARBA00022490"/>
    </source>
</evidence>
<dbReference type="PANTHER" id="PTHR33202">
    <property type="entry name" value="ZINC UPTAKE REGULATION PROTEIN"/>
    <property type="match status" value="1"/>
</dbReference>
<keyword evidence="6" id="KW-0678">Repressor</keyword>
<evidence type="ECO:0000313" key="14">
    <source>
        <dbReference type="EMBL" id="BBM83277.1"/>
    </source>
</evidence>
<keyword evidence="13" id="KW-0408">Iron</keyword>
<keyword evidence="10" id="KW-0238">DNA-binding</keyword>
<evidence type="ECO:0000256" key="11">
    <source>
        <dbReference type="ARBA" id="ARBA00023163"/>
    </source>
</evidence>
<feature type="binding site" evidence="12">
    <location>
        <position position="105"/>
    </location>
    <ligand>
        <name>Zn(2+)</name>
        <dbReference type="ChEBI" id="CHEBI:29105"/>
    </ligand>
</feature>
<feature type="binding site" evidence="13">
    <location>
        <position position="137"/>
    </location>
    <ligand>
        <name>Fe cation</name>
        <dbReference type="ChEBI" id="CHEBI:24875"/>
    </ligand>
</feature>
<evidence type="ECO:0000256" key="4">
    <source>
        <dbReference type="ARBA" id="ARBA00020910"/>
    </source>
</evidence>
<organism evidence="14 15">
    <name type="scientific">Uabimicrobium amorphum</name>
    <dbReference type="NCBI Taxonomy" id="2596890"/>
    <lineage>
        <taxon>Bacteria</taxon>
        <taxon>Pseudomonadati</taxon>
        <taxon>Planctomycetota</taxon>
        <taxon>Candidatus Uabimicrobiia</taxon>
        <taxon>Candidatus Uabimicrobiales</taxon>
        <taxon>Candidatus Uabimicrobiaceae</taxon>
        <taxon>Candidatus Uabimicrobium</taxon>
    </lineage>
</organism>
<evidence type="ECO:0000256" key="8">
    <source>
        <dbReference type="ARBA" id="ARBA00022833"/>
    </source>
</evidence>
<evidence type="ECO:0000256" key="9">
    <source>
        <dbReference type="ARBA" id="ARBA00023015"/>
    </source>
</evidence>
<dbReference type="Pfam" id="PF01475">
    <property type="entry name" value="FUR"/>
    <property type="match status" value="1"/>
</dbReference>
<feature type="binding site" evidence="12">
    <location>
        <position position="148"/>
    </location>
    <ligand>
        <name>Zn(2+)</name>
        <dbReference type="ChEBI" id="CHEBI:29105"/>
    </ligand>
</feature>
<dbReference type="EMBL" id="AP019860">
    <property type="protein sequence ID" value="BBM83277.1"/>
    <property type="molecule type" value="Genomic_DNA"/>
</dbReference>
<dbReference type="GO" id="GO:0045892">
    <property type="term" value="P:negative regulation of DNA-templated transcription"/>
    <property type="evidence" value="ECO:0007669"/>
    <property type="project" value="TreeGrafter"/>
</dbReference>
<evidence type="ECO:0000256" key="13">
    <source>
        <dbReference type="PIRSR" id="PIRSR602481-2"/>
    </source>
</evidence>
<keyword evidence="11" id="KW-0804">Transcription</keyword>
<keyword evidence="15" id="KW-1185">Reference proteome</keyword>
<dbReference type="SUPFAM" id="SSF46785">
    <property type="entry name" value="Winged helix' DNA-binding domain"/>
    <property type="match status" value="1"/>
</dbReference>
<dbReference type="InterPro" id="IPR036390">
    <property type="entry name" value="WH_DNA-bd_sf"/>
</dbReference>
<proteinExistence type="inferred from homology"/>
<evidence type="ECO:0000313" key="15">
    <source>
        <dbReference type="Proteomes" id="UP000326354"/>
    </source>
</evidence>
<dbReference type="GO" id="GO:0000976">
    <property type="term" value="F:transcription cis-regulatory region binding"/>
    <property type="evidence" value="ECO:0007669"/>
    <property type="project" value="TreeGrafter"/>
</dbReference>
<keyword evidence="7 12" id="KW-0479">Metal-binding</keyword>
<reference evidence="14 15" key="1">
    <citation type="submission" date="2019-08" db="EMBL/GenBank/DDBJ databases">
        <title>Complete genome sequence of Candidatus Uab amorphum.</title>
        <authorList>
            <person name="Shiratori T."/>
            <person name="Suzuki S."/>
            <person name="Kakizawa Y."/>
            <person name="Ishida K."/>
        </authorList>
    </citation>
    <scope>NUCLEOTIDE SEQUENCE [LARGE SCALE GENOMIC DNA]</scope>
    <source>
        <strain evidence="14 15">SRT547</strain>
    </source>
</reference>
<comment type="similarity">
    <text evidence="2">Belongs to the Fur family.</text>
</comment>
<dbReference type="KEGG" id="uam:UABAM_01628"/>
<dbReference type="InterPro" id="IPR043135">
    <property type="entry name" value="Fur_C"/>
</dbReference>
<dbReference type="GO" id="GO:0008270">
    <property type="term" value="F:zinc ion binding"/>
    <property type="evidence" value="ECO:0007669"/>
    <property type="project" value="TreeGrafter"/>
</dbReference>
<sequence>MSKNNPVPEKDIHQFCEFLKSRKLKFTTERKKILDEVYAYSSHFQAEDLLFSMRKRGVNVSKATIYRTLPVIVDCGLLRKVHLSDKQTYYEYVHDDNQPHHHFICNNCGSVTKFTDKKIDELLQSVAREIDFVVQSHIIEMQGYCRHCKFAIPE</sequence>
<evidence type="ECO:0000256" key="12">
    <source>
        <dbReference type="PIRSR" id="PIRSR602481-1"/>
    </source>
</evidence>
<dbReference type="InterPro" id="IPR036388">
    <property type="entry name" value="WH-like_DNA-bd_sf"/>
</dbReference>
<dbReference type="GO" id="GO:1900376">
    <property type="term" value="P:regulation of secondary metabolite biosynthetic process"/>
    <property type="evidence" value="ECO:0007669"/>
    <property type="project" value="TreeGrafter"/>
</dbReference>
<dbReference type="GO" id="GO:0003700">
    <property type="term" value="F:DNA-binding transcription factor activity"/>
    <property type="evidence" value="ECO:0007669"/>
    <property type="project" value="InterPro"/>
</dbReference>
<comment type="subunit">
    <text evidence="3">Homodimer.</text>
</comment>
<dbReference type="Proteomes" id="UP000326354">
    <property type="component" value="Chromosome"/>
</dbReference>
<feature type="binding site" evidence="12">
    <location>
        <position position="145"/>
    </location>
    <ligand>
        <name>Zn(2+)</name>
        <dbReference type="ChEBI" id="CHEBI:29105"/>
    </ligand>
</feature>
<keyword evidence="8 12" id="KW-0862">Zinc</keyword>
<dbReference type="RefSeq" id="WP_151967484.1">
    <property type="nucleotide sequence ID" value="NZ_AP019860.1"/>
</dbReference>